<dbReference type="InterPro" id="IPR020030">
    <property type="entry name" value="Pseudaminic_synth_PseI"/>
</dbReference>
<dbReference type="InterPro" id="IPR013785">
    <property type="entry name" value="Aldolase_TIM"/>
</dbReference>
<dbReference type="AlphaFoldDB" id="A0A7Y3Z6Z9"/>
<dbReference type="SMART" id="SM00858">
    <property type="entry name" value="SAF"/>
    <property type="match status" value="1"/>
</dbReference>
<dbReference type="CDD" id="cd11615">
    <property type="entry name" value="SAF_NeuB_like"/>
    <property type="match status" value="1"/>
</dbReference>
<evidence type="ECO:0000259" key="1">
    <source>
        <dbReference type="PROSITE" id="PS50844"/>
    </source>
</evidence>
<dbReference type="InterPro" id="IPR057736">
    <property type="entry name" value="SAF_PseI/NeuA/NeuB"/>
</dbReference>
<dbReference type="Proteomes" id="UP000572072">
    <property type="component" value="Unassembled WGS sequence"/>
</dbReference>
<keyword evidence="2" id="KW-0808">Transferase</keyword>
<dbReference type="InterPro" id="IPR036732">
    <property type="entry name" value="AFP_Neu5c_C_sf"/>
</dbReference>
<dbReference type="SUPFAM" id="SSF51569">
    <property type="entry name" value="Aldolase"/>
    <property type="match status" value="1"/>
</dbReference>
<gene>
    <name evidence="2" type="primary">pseI</name>
    <name evidence="2" type="ORF">F0262_00990</name>
</gene>
<feature type="domain" description="AFP-like" evidence="1">
    <location>
        <begin position="289"/>
        <end position="346"/>
    </location>
</feature>
<dbReference type="SUPFAM" id="SSF51269">
    <property type="entry name" value="AFP III-like domain"/>
    <property type="match status" value="1"/>
</dbReference>
<comment type="caution">
    <text evidence="2">The sequence shown here is derived from an EMBL/GenBank/DDBJ whole genome shotgun (WGS) entry which is preliminary data.</text>
</comment>
<proteinExistence type="predicted"/>
<dbReference type="NCBIfam" id="TIGR03586">
    <property type="entry name" value="PseI"/>
    <property type="match status" value="1"/>
</dbReference>
<reference evidence="2 3" key="1">
    <citation type="submission" date="2019-08" db="EMBL/GenBank/DDBJ databases">
        <title>Draft genome sequencing and comparative genomics of hatchery-associated Vibrios.</title>
        <authorList>
            <person name="Kehlet-Delgado H."/>
            <person name="Mueller R.S."/>
        </authorList>
    </citation>
    <scope>NUCLEOTIDE SEQUENCE [LARGE SCALE GENOMIC DNA]</scope>
    <source>
        <strain evidence="2 3">00-78-3</strain>
    </source>
</reference>
<accession>A0A7Y3Z6Z9</accession>
<dbReference type="PROSITE" id="PS50844">
    <property type="entry name" value="AFP_LIKE"/>
    <property type="match status" value="1"/>
</dbReference>
<dbReference type="GO" id="GO:0016051">
    <property type="term" value="P:carbohydrate biosynthetic process"/>
    <property type="evidence" value="ECO:0007669"/>
    <property type="project" value="InterPro"/>
</dbReference>
<dbReference type="Gene3D" id="3.90.1210.10">
    <property type="entry name" value="Antifreeze-like/N-acetylneuraminic acid synthase C-terminal domain"/>
    <property type="match status" value="1"/>
</dbReference>
<dbReference type="PANTHER" id="PTHR42966:SF2">
    <property type="entry name" value="PSEUDAMINIC ACID SYNTHASE"/>
    <property type="match status" value="1"/>
</dbReference>
<dbReference type="Pfam" id="PF08666">
    <property type="entry name" value="SAF"/>
    <property type="match status" value="1"/>
</dbReference>
<dbReference type="InterPro" id="IPR006190">
    <property type="entry name" value="SAF_AFP_Neu5Ac"/>
</dbReference>
<sequence length="346" mass="37466">MKIANRQIGQGNKPYIIAEMSGNHNGDINRAIALIKAAKEAGADAVKLQTYTADTITINHDSEEFMIRGGLWDGSKLYDLYEQAHTPWDWHKTLFDAASELGITIFSSPFDHTAVDFLESLNAPAYKIASFELIDLPLIRKVASTGKPMIMSTGNANLGEIEEAVAAAKAAGAEDIILLHCTSGYPTPASQANISTMAVMRDAFGVEVGLSDHTMDIGVSVAAVALGACVIEKHFTLARADGGPDSAFSLEKEELTSLVVNCNMAYEALGKPNFVSTEVELQTKCHRRSLYVVKDIKQGEIFTEEHVRSIRPGNGILPKFLDEVLGSTATVDLKFGTPLSFSHYQK</sequence>
<evidence type="ECO:0000313" key="3">
    <source>
        <dbReference type="Proteomes" id="UP000572072"/>
    </source>
</evidence>
<dbReference type="InterPro" id="IPR051690">
    <property type="entry name" value="PseI-like"/>
</dbReference>
<dbReference type="InterPro" id="IPR013132">
    <property type="entry name" value="PseI/NeuA/B-like_N"/>
</dbReference>
<dbReference type="RefSeq" id="WP_171356805.1">
    <property type="nucleotide sequence ID" value="NZ_JBEWWM010000011.1"/>
</dbReference>
<evidence type="ECO:0000313" key="2">
    <source>
        <dbReference type="EMBL" id="NOH46640.1"/>
    </source>
</evidence>
<dbReference type="EMBL" id="VTYN01000001">
    <property type="protein sequence ID" value="NOH46640.1"/>
    <property type="molecule type" value="Genomic_DNA"/>
</dbReference>
<name>A0A7Y3Z6Z9_9VIBR</name>
<dbReference type="PANTHER" id="PTHR42966">
    <property type="entry name" value="N-ACETYLNEURAMINATE SYNTHASE"/>
    <property type="match status" value="1"/>
</dbReference>
<dbReference type="Pfam" id="PF03102">
    <property type="entry name" value="NeuB"/>
    <property type="match status" value="1"/>
</dbReference>
<protein>
    <submittedName>
        <fullName evidence="2">Pseudaminic acid synthase</fullName>
        <ecNumber evidence="2">2.5.1.97</ecNumber>
    </submittedName>
</protein>
<dbReference type="InterPro" id="IPR013974">
    <property type="entry name" value="SAF"/>
</dbReference>
<dbReference type="GO" id="GO:0047444">
    <property type="term" value="F:N-acylneuraminate-9-phosphate synthase activity"/>
    <property type="evidence" value="ECO:0007669"/>
    <property type="project" value="TreeGrafter"/>
</dbReference>
<dbReference type="EC" id="2.5.1.97" evidence="2"/>
<dbReference type="Gene3D" id="3.20.20.70">
    <property type="entry name" value="Aldolase class I"/>
    <property type="match status" value="1"/>
</dbReference>
<organism evidence="2 3">
    <name type="scientific">Vibrio rotiferianus</name>
    <dbReference type="NCBI Taxonomy" id="190895"/>
    <lineage>
        <taxon>Bacteria</taxon>
        <taxon>Pseudomonadati</taxon>
        <taxon>Pseudomonadota</taxon>
        <taxon>Gammaproteobacteria</taxon>
        <taxon>Vibrionales</taxon>
        <taxon>Vibrionaceae</taxon>
        <taxon>Vibrio</taxon>
    </lineage>
</organism>